<evidence type="ECO:0000256" key="1">
    <source>
        <dbReference type="SAM" id="MobiDB-lite"/>
    </source>
</evidence>
<reference evidence="5 6" key="1">
    <citation type="submission" date="2019-04" db="EMBL/GenBank/DDBJ databases">
        <title>Pedobacter sp. RP-1-16 sp. nov., isolated from Arctic soil.</title>
        <authorList>
            <person name="Dahal R.H."/>
            <person name="Kim D.-U."/>
        </authorList>
    </citation>
    <scope>NUCLEOTIDE SEQUENCE [LARGE SCALE GENOMIC DNA]</scope>
    <source>
        <strain evidence="5 6">RP-1-16</strain>
    </source>
</reference>
<evidence type="ECO:0000313" key="6">
    <source>
        <dbReference type="Proteomes" id="UP000309594"/>
    </source>
</evidence>
<feature type="domain" description="Transposase IS4-like" evidence="2">
    <location>
        <begin position="226"/>
        <end position="300"/>
    </location>
</feature>
<evidence type="ECO:0000313" key="5">
    <source>
        <dbReference type="EMBL" id="TKC59967.1"/>
    </source>
</evidence>
<dbReference type="Pfam" id="PF01609">
    <property type="entry name" value="DDE_Tnp_1"/>
    <property type="match status" value="1"/>
</dbReference>
<sequence>MQGKKDYQEKLFIRFQLSDYVPQDNFYRQLKGLLDFSYLYQSTAKYYGKEGQKSIDPVVFMKLMLVGYLENLNSDRRIIATSRMRMDILYFIGYDLDEELPWHSTLSRTRQLYGEEQFISIFKQILTQCVDKGLVSGKRQAVDSVFVKANASMEALVKREILQDASAYTKELNTNIKEEIIDPAPAFKELPPDGKKPKKKLTKGTNKTHVGPTDPDSRMSVKPGKATKLNYLGQVCVDTENHVITHIQAFRADKADSQCLKEVLINTIENLKDNSLEIKEVLADGGYSSATALQALENIEVVGYIPNAPGYIAQREGFTYDNKNDRYICSQGKYLPFKKFRTDSGNTYKLYKTSVKDCRECPLKERCAIQLDTKPWKIPFPRSYSIRCIYGCKPEKQKK</sequence>
<feature type="domain" description="Transposase DDE" evidence="4">
    <location>
        <begin position="328"/>
        <end position="370"/>
    </location>
</feature>
<accession>A0A4U1G7X7</accession>
<evidence type="ECO:0000259" key="3">
    <source>
        <dbReference type="Pfam" id="PF05598"/>
    </source>
</evidence>
<dbReference type="AlphaFoldDB" id="A0A4U1G7X7"/>
<gene>
    <name evidence="5" type="ORF">FBD94_13655</name>
</gene>
<dbReference type="InterPro" id="IPR008490">
    <property type="entry name" value="Transposase_InsH_N"/>
</dbReference>
<dbReference type="GO" id="GO:0004803">
    <property type="term" value="F:transposase activity"/>
    <property type="evidence" value="ECO:0007669"/>
    <property type="project" value="InterPro"/>
</dbReference>
<dbReference type="GO" id="GO:0006313">
    <property type="term" value="P:DNA transposition"/>
    <property type="evidence" value="ECO:0007669"/>
    <property type="project" value="InterPro"/>
</dbReference>
<organism evidence="5 6">
    <name type="scientific">Pedobacter hiemivivus</name>
    <dbReference type="NCBI Taxonomy" id="2530454"/>
    <lineage>
        <taxon>Bacteria</taxon>
        <taxon>Pseudomonadati</taxon>
        <taxon>Bacteroidota</taxon>
        <taxon>Sphingobacteriia</taxon>
        <taxon>Sphingobacteriales</taxon>
        <taxon>Sphingobacteriaceae</taxon>
        <taxon>Pedobacter</taxon>
    </lineage>
</organism>
<dbReference type="EMBL" id="SWDX01000005">
    <property type="protein sequence ID" value="TKC59967.1"/>
    <property type="molecule type" value="Genomic_DNA"/>
</dbReference>
<name>A0A4U1G7X7_9SPHI</name>
<dbReference type="RefSeq" id="WP_136880582.1">
    <property type="nucleotide sequence ID" value="NZ_SWDX01000005.1"/>
</dbReference>
<protein>
    <submittedName>
        <fullName evidence="5">IS1182 family transposase</fullName>
    </submittedName>
</protein>
<evidence type="ECO:0000259" key="2">
    <source>
        <dbReference type="Pfam" id="PF01609"/>
    </source>
</evidence>
<dbReference type="Proteomes" id="UP000309594">
    <property type="component" value="Unassembled WGS sequence"/>
</dbReference>
<feature type="domain" description="Transposase InsH N-terminal" evidence="3">
    <location>
        <begin position="16"/>
        <end position="111"/>
    </location>
</feature>
<dbReference type="InterPro" id="IPR025668">
    <property type="entry name" value="Tnp_DDE_dom"/>
</dbReference>
<dbReference type="InterPro" id="IPR002559">
    <property type="entry name" value="Transposase_11"/>
</dbReference>
<dbReference type="PANTHER" id="PTHR33408">
    <property type="entry name" value="TRANSPOSASE"/>
    <property type="match status" value="1"/>
</dbReference>
<proteinExistence type="predicted"/>
<dbReference type="Pfam" id="PF13751">
    <property type="entry name" value="DDE_Tnp_1_6"/>
    <property type="match status" value="1"/>
</dbReference>
<feature type="region of interest" description="Disordered" evidence="1">
    <location>
        <begin position="183"/>
        <end position="222"/>
    </location>
</feature>
<evidence type="ECO:0000259" key="4">
    <source>
        <dbReference type="Pfam" id="PF13751"/>
    </source>
</evidence>
<dbReference type="GO" id="GO:0003677">
    <property type="term" value="F:DNA binding"/>
    <property type="evidence" value="ECO:0007669"/>
    <property type="project" value="InterPro"/>
</dbReference>
<comment type="caution">
    <text evidence="5">The sequence shown here is derived from an EMBL/GenBank/DDBJ whole genome shotgun (WGS) entry which is preliminary data.</text>
</comment>
<dbReference type="PANTHER" id="PTHR33408:SF4">
    <property type="entry name" value="TRANSPOSASE DDE DOMAIN-CONTAINING PROTEIN"/>
    <property type="match status" value="1"/>
</dbReference>
<dbReference type="Pfam" id="PF05598">
    <property type="entry name" value="DUF772"/>
    <property type="match status" value="1"/>
</dbReference>